<dbReference type="Proteomes" id="UP000321907">
    <property type="component" value="Unassembled WGS sequence"/>
</dbReference>
<dbReference type="EMBL" id="VOXD01000024">
    <property type="protein sequence ID" value="TXF88334.1"/>
    <property type="molecule type" value="Genomic_DNA"/>
</dbReference>
<name>A0A5C7FQM4_9BACT</name>
<evidence type="ECO:0000313" key="4">
    <source>
        <dbReference type="Proteomes" id="UP000321907"/>
    </source>
</evidence>
<dbReference type="RefSeq" id="WP_147931622.1">
    <property type="nucleotide sequence ID" value="NZ_VOXD01000024.1"/>
</dbReference>
<gene>
    <name evidence="3" type="ORF">FUA23_15250</name>
</gene>
<sequence length="157" mass="17922">MKHIILPLLFLSFLSLNAQDTKPQSDSDLDAKITELLKLSGAEAQFSTIIDQMLDMQKMNPLYSDALSKDFWDEFTKEVHQTGYKSLLPDMIQLYKEHFTEEELDHQIAYMSNPLTQKIVAKQPALMQASMSVGAEWGQEIAAKITDKLQQALEERN</sequence>
<evidence type="ECO:0000259" key="2">
    <source>
        <dbReference type="Pfam" id="PF09832"/>
    </source>
</evidence>
<dbReference type="AlphaFoldDB" id="A0A5C7FQM4"/>
<feature type="chain" id="PRO_5022954124" evidence="1">
    <location>
        <begin position="19"/>
        <end position="157"/>
    </location>
</feature>
<evidence type="ECO:0000256" key="1">
    <source>
        <dbReference type="SAM" id="SignalP"/>
    </source>
</evidence>
<keyword evidence="1" id="KW-0732">Signal</keyword>
<dbReference type="Pfam" id="PF09832">
    <property type="entry name" value="DUF2059"/>
    <property type="match status" value="1"/>
</dbReference>
<dbReference type="InterPro" id="IPR018637">
    <property type="entry name" value="DUF2059"/>
</dbReference>
<comment type="caution">
    <text evidence="3">The sequence shown here is derived from an EMBL/GenBank/DDBJ whole genome shotgun (WGS) entry which is preliminary data.</text>
</comment>
<reference evidence="3 4" key="1">
    <citation type="submission" date="2019-08" db="EMBL/GenBank/DDBJ databases">
        <title>Lewinella sp. strain SSH13 Genome sequencing and assembly.</title>
        <authorList>
            <person name="Kim I."/>
        </authorList>
    </citation>
    <scope>NUCLEOTIDE SEQUENCE [LARGE SCALE GENOMIC DNA]</scope>
    <source>
        <strain evidence="3 4">SSH13</strain>
    </source>
</reference>
<protein>
    <submittedName>
        <fullName evidence="3">DUF2059 domain-containing protein</fullName>
    </submittedName>
</protein>
<keyword evidence="4" id="KW-1185">Reference proteome</keyword>
<evidence type="ECO:0000313" key="3">
    <source>
        <dbReference type="EMBL" id="TXF88334.1"/>
    </source>
</evidence>
<dbReference type="OrthoDB" id="1143459at2"/>
<feature type="domain" description="DUF2059" evidence="2">
    <location>
        <begin position="87"/>
        <end position="143"/>
    </location>
</feature>
<organism evidence="3 4">
    <name type="scientific">Neolewinella aurantiaca</name>
    <dbReference type="NCBI Taxonomy" id="2602767"/>
    <lineage>
        <taxon>Bacteria</taxon>
        <taxon>Pseudomonadati</taxon>
        <taxon>Bacteroidota</taxon>
        <taxon>Saprospiria</taxon>
        <taxon>Saprospirales</taxon>
        <taxon>Lewinellaceae</taxon>
        <taxon>Neolewinella</taxon>
    </lineage>
</organism>
<accession>A0A5C7FQM4</accession>
<feature type="signal peptide" evidence="1">
    <location>
        <begin position="1"/>
        <end position="18"/>
    </location>
</feature>
<proteinExistence type="predicted"/>